<keyword evidence="2" id="KW-1185">Reference proteome</keyword>
<organism evidence="1 2">
    <name type="scientific">Araneus ventricosus</name>
    <name type="common">Orbweaver spider</name>
    <name type="synonym">Epeira ventricosa</name>
    <dbReference type="NCBI Taxonomy" id="182803"/>
    <lineage>
        <taxon>Eukaryota</taxon>
        <taxon>Metazoa</taxon>
        <taxon>Ecdysozoa</taxon>
        <taxon>Arthropoda</taxon>
        <taxon>Chelicerata</taxon>
        <taxon>Arachnida</taxon>
        <taxon>Araneae</taxon>
        <taxon>Araneomorphae</taxon>
        <taxon>Entelegynae</taxon>
        <taxon>Araneoidea</taxon>
        <taxon>Araneidae</taxon>
        <taxon>Araneus</taxon>
    </lineage>
</organism>
<gene>
    <name evidence="1" type="ORF">AVEN_72061_1</name>
</gene>
<protein>
    <submittedName>
        <fullName evidence="1">Uncharacterized protein</fullName>
    </submittedName>
</protein>
<comment type="caution">
    <text evidence="1">The sequence shown here is derived from an EMBL/GenBank/DDBJ whole genome shotgun (WGS) entry which is preliminary data.</text>
</comment>
<evidence type="ECO:0000313" key="1">
    <source>
        <dbReference type="EMBL" id="GBN53321.1"/>
    </source>
</evidence>
<dbReference type="EMBL" id="BGPR01011860">
    <property type="protein sequence ID" value="GBN53321.1"/>
    <property type="molecule type" value="Genomic_DNA"/>
</dbReference>
<sequence length="101" mass="11967">MLNATNLLKILQKEKKIAKRHLVFYCSEFADSVHLFEFPYVDADDNLDREDLDNEECIIFSEQGKTKLGFQCFMCKLWPHLHWLGQNPSPWHCDFVIDFIS</sequence>
<dbReference type="AlphaFoldDB" id="A0A4Y2PQ48"/>
<dbReference type="Proteomes" id="UP000499080">
    <property type="component" value="Unassembled WGS sequence"/>
</dbReference>
<reference evidence="1 2" key="1">
    <citation type="journal article" date="2019" name="Sci. Rep.">
        <title>Orb-weaving spider Araneus ventricosus genome elucidates the spidroin gene catalogue.</title>
        <authorList>
            <person name="Kono N."/>
            <person name="Nakamura H."/>
            <person name="Ohtoshi R."/>
            <person name="Moran D.A.P."/>
            <person name="Shinohara A."/>
            <person name="Yoshida Y."/>
            <person name="Fujiwara M."/>
            <person name="Mori M."/>
            <person name="Tomita M."/>
            <person name="Arakawa K."/>
        </authorList>
    </citation>
    <scope>NUCLEOTIDE SEQUENCE [LARGE SCALE GENOMIC DNA]</scope>
</reference>
<accession>A0A4Y2PQ48</accession>
<evidence type="ECO:0000313" key="2">
    <source>
        <dbReference type="Proteomes" id="UP000499080"/>
    </source>
</evidence>
<name>A0A4Y2PQ48_ARAVE</name>
<proteinExistence type="predicted"/>